<evidence type="ECO:0000313" key="2">
    <source>
        <dbReference type="Proteomes" id="UP000092651"/>
    </source>
</evidence>
<proteinExistence type="predicted"/>
<dbReference type="EMBL" id="MAYH01000001">
    <property type="protein sequence ID" value="OCA77476.1"/>
    <property type="molecule type" value="Genomic_DNA"/>
</dbReference>
<keyword evidence="2" id="KW-1185">Reference proteome</keyword>
<protein>
    <submittedName>
        <fullName evidence="1">Uncharacterized protein</fullName>
    </submittedName>
</protein>
<accession>A0A1B9A0T8</accession>
<sequence length="60" mass="7234">MSYFFHHRLFVKFKYTKLVFNENKIFSSVVKVGDQNKIYLFCRRNGMFLISKSKDSNALF</sequence>
<name>A0A1B9A0T8_9FLAO</name>
<gene>
    <name evidence="1" type="ORF">BBI01_03215</name>
</gene>
<dbReference type="AlphaFoldDB" id="A0A1B9A0T8"/>
<comment type="caution">
    <text evidence="1">The sequence shown here is derived from an EMBL/GenBank/DDBJ whole genome shotgun (WGS) entry which is preliminary data.</text>
</comment>
<reference evidence="1 2" key="1">
    <citation type="submission" date="2016-07" db="EMBL/GenBank/DDBJ databases">
        <authorList>
            <person name="Jeong J.-J."/>
            <person name="Kim D.W."/>
            <person name="Sang M.K."/>
            <person name="Choi I.-G."/>
            <person name="Kim K.D."/>
        </authorList>
    </citation>
    <scope>NUCLEOTIDE SEQUENCE [LARGE SCALE GENOMIC DNA]</scope>
    <source>
        <strain evidence="1 2">UTM-3</strain>
    </source>
</reference>
<evidence type="ECO:0000313" key="1">
    <source>
        <dbReference type="EMBL" id="OCA77476.1"/>
    </source>
</evidence>
<dbReference type="Proteomes" id="UP000092651">
    <property type="component" value="Unassembled WGS sequence"/>
</dbReference>
<organism evidence="1 2">
    <name type="scientific">Chryseobacterium artocarpi</name>
    <dbReference type="NCBI Taxonomy" id="1414727"/>
    <lineage>
        <taxon>Bacteria</taxon>
        <taxon>Pseudomonadati</taxon>
        <taxon>Bacteroidota</taxon>
        <taxon>Flavobacteriia</taxon>
        <taxon>Flavobacteriales</taxon>
        <taxon>Weeksellaceae</taxon>
        <taxon>Chryseobacterium group</taxon>
        <taxon>Chryseobacterium</taxon>
    </lineage>
</organism>